<feature type="transmembrane region" description="Helical" evidence="1">
    <location>
        <begin position="150"/>
        <end position="174"/>
    </location>
</feature>
<keyword evidence="3" id="KW-1185">Reference proteome</keyword>
<reference evidence="2 3" key="1">
    <citation type="journal article" date="2012" name="Proc. Natl. Acad. Sci. U.S.A.">
        <title>Comparative genomics of Ceriporiopsis subvermispora and Phanerochaete chrysosporium provide insight into selective ligninolysis.</title>
        <authorList>
            <person name="Fernandez-Fueyo E."/>
            <person name="Ruiz-Duenas F.J."/>
            <person name="Ferreira P."/>
            <person name="Floudas D."/>
            <person name="Hibbett D.S."/>
            <person name="Canessa P."/>
            <person name="Larrondo L.F."/>
            <person name="James T.Y."/>
            <person name="Seelenfreund D."/>
            <person name="Lobos S."/>
            <person name="Polanco R."/>
            <person name="Tello M."/>
            <person name="Honda Y."/>
            <person name="Watanabe T."/>
            <person name="Watanabe T."/>
            <person name="Ryu J.S."/>
            <person name="Kubicek C.P."/>
            <person name="Schmoll M."/>
            <person name="Gaskell J."/>
            <person name="Hammel K.E."/>
            <person name="St John F.J."/>
            <person name="Vanden Wymelenberg A."/>
            <person name="Sabat G."/>
            <person name="Splinter BonDurant S."/>
            <person name="Syed K."/>
            <person name="Yadav J.S."/>
            <person name="Doddapaneni H."/>
            <person name="Subramanian V."/>
            <person name="Lavin J.L."/>
            <person name="Oguiza J.A."/>
            <person name="Perez G."/>
            <person name="Pisabarro A.G."/>
            <person name="Ramirez L."/>
            <person name="Santoyo F."/>
            <person name="Master E."/>
            <person name="Coutinho P.M."/>
            <person name="Henrissat B."/>
            <person name="Lombard V."/>
            <person name="Magnuson J.K."/>
            <person name="Kuees U."/>
            <person name="Hori C."/>
            <person name="Igarashi K."/>
            <person name="Samejima M."/>
            <person name="Held B.W."/>
            <person name="Barry K.W."/>
            <person name="LaButti K.M."/>
            <person name="Lapidus A."/>
            <person name="Lindquist E.A."/>
            <person name="Lucas S.M."/>
            <person name="Riley R."/>
            <person name="Salamov A.A."/>
            <person name="Hoffmeister D."/>
            <person name="Schwenk D."/>
            <person name="Hadar Y."/>
            <person name="Yarden O."/>
            <person name="de Vries R.P."/>
            <person name="Wiebenga A."/>
            <person name="Stenlid J."/>
            <person name="Eastwood D."/>
            <person name="Grigoriev I.V."/>
            <person name="Berka R.M."/>
            <person name="Blanchette R.A."/>
            <person name="Kersten P."/>
            <person name="Martinez A.T."/>
            <person name="Vicuna R."/>
            <person name="Cullen D."/>
        </authorList>
    </citation>
    <scope>NUCLEOTIDE SEQUENCE [LARGE SCALE GENOMIC DNA]</scope>
    <source>
        <strain evidence="2 3">B</strain>
    </source>
</reference>
<dbReference type="STRING" id="914234.M2RB22"/>
<keyword evidence="1" id="KW-1133">Transmembrane helix</keyword>
<keyword evidence="1" id="KW-0472">Membrane</keyword>
<feature type="transmembrane region" description="Helical" evidence="1">
    <location>
        <begin position="61"/>
        <end position="79"/>
    </location>
</feature>
<evidence type="ECO:0000256" key="1">
    <source>
        <dbReference type="SAM" id="Phobius"/>
    </source>
</evidence>
<accession>M2RB22</accession>
<name>M2RB22_CERS8</name>
<feature type="transmembrane region" description="Helical" evidence="1">
    <location>
        <begin position="20"/>
        <end position="40"/>
    </location>
</feature>
<evidence type="ECO:0000313" key="2">
    <source>
        <dbReference type="EMBL" id="EMD35617.1"/>
    </source>
</evidence>
<dbReference type="EMBL" id="KB445800">
    <property type="protein sequence ID" value="EMD35617.1"/>
    <property type="molecule type" value="Genomic_DNA"/>
</dbReference>
<proteinExistence type="predicted"/>
<protein>
    <submittedName>
        <fullName evidence="2">Uncharacterized protein</fullName>
    </submittedName>
</protein>
<dbReference type="Proteomes" id="UP000016930">
    <property type="component" value="Unassembled WGS sequence"/>
</dbReference>
<keyword evidence="1" id="KW-0812">Transmembrane</keyword>
<dbReference type="HOGENOM" id="CLU_059054_1_1_1"/>
<organism evidence="2 3">
    <name type="scientific">Ceriporiopsis subvermispora (strain B)</name>
    <name type="common">White-rot fungus</name>
    <name type="synonym">Gelatoporia subvermispora</name>
    <dbReference type="NCBI Taxonomy" id="914234"/>
    <lineage>
        <taxon>Eukaryota</taxon>
        <taxon>Fungi</taxon>
        <taxon>Dikarya</taxon>
        <taxon>Basidiomycota</taxon>
        <taxon>Agaricomycotina</taxon>
        <taxon>Agaricomycetes</taxon>
        <taxon>Polyporales</taxon>
        <taxon>Gelatoporiaceae</taxon>
        <taxon>Gelatoporia</taxon>
    </lineage>
</organism>
<feature type="transmembrane region" description="Helical" evidence="1">
    <location>
        <begin position="110"/>
        <end position="130"/>
    </location>
</feature>
<dbReference type="AlphaFoldDB" id="M2RB22"/>
<gene>
    <name evidence="2" type="ORF">CERSUDRAFT_124868</name>
</gene>
<feature type="transmembrane region" description="Helical" evidence="1">
    <location>
        <begin position="195"/>
        <end position="214"/>
    </location>
</feature>
<evidence type="ECO:0000313" key="3">
    <source>
        <dbReference type="Proteomes" id="UP000016930"/>
    </source>
</evidence>
<dbReference type="OrthoDB" id="3197626at2759"/>
<sequence length="278" mass="31453">MPDWTSPPGLIQDEVEWYRLLYALLGLYIWEIAISIDFDFEFLTGRRKFRWPLIFYFFNRYFMLCAYVCLQGINCKAIYTSAQLFRNMSVGLASVNLSLRTMAVWKMSPYIVVPLVVLIMGQWSILLRGVTVEAQWVDGLGCVIADTSDIFLAVSFIYSICLDFIVLVLTAWGLPSRVGWRTSSRIAKLIFQDGLIYFILTFCIDTLAIIFMMLNLNSVLSNVLNIPAPTLSTVVACRAVQRLTNWNKHDPELISLSAGDEDSGVNVQAVKITKAGQL</sequence>